<dbReference type="CDD" id="cd06257">
    <property type="entry name" value="DnaJ"/>
    <property type="match status" value="1"/>
</dbReference>
<reference evidence="2" key="1">
    <citation type="submission" date="2024-04" db="EMBL/GenBank/DDBJ databases">
        <authorList>
            <consortium name="Molecular Ecology Group"/>
        </authorList>
    </citation>
    <scope>NUCLEOTIDE SEQUENCE</scope>
</reference>
<dbReference type="SUPFAM" id="SSF46565">
    <property type="entry name" value="Chaperone J-domain"/>
    <property type="match status" value="1"/>
</dbReference>
<dbReference type="EMBL" id="OZ034827">
    <property type="protein sequence ID" value="CAL1683339.1"/>
    <property type="molecule type" value="Genomic_DNA"/>
</dbReference>
<accession>A0AAV2NU99</accession>
<sequence length="205" mass="24367">MHKFNTLKPSKSPLGRLYSSKQHIKSLSKNHYDTLKITPHATQAEVKSAYYKLSLQYHPDKNKSGYAKQKFQDIAEAYEVLGNHELRKNYDRDTIIRQQPVSETVQEPMSQYRDKVYSGSSKIYNFDEWTQAHYGRQMHMTRIRRDMYEQYKQMEQLNRERKSSHSMEFVVLLLTAMVAVIYMQQKVDTPVPKTEKHIEEINKKN</sequence>
<dbReference type="InterPro" id="IPR018253">
    <property type="entry name" value="DnaJ_domain_CS"/>
</dbReference>
<evidence type="ECO:0000313" key="2">
    <source>
        <dbReference type="EMBL" id="CAL1683339.1"/>
    </source>
</evidence>
<dbReference type="AlphaFoldDB" id="A0AAV2NU99"/>
<dbReference type="InterPro" id="IPR053025">
    <property type="entry name" value="Mito_ATP_Synthase-Asso"/>
</dbReference>
<proteinExistence type="predicted"/>
<dbReference type="Proteomes" id="UP001497644">
    <property type="component" value="Chromosome 4"/>
</dbReference>
<dbReference type="SMART" id="SM00271">
    <property type="entry name" value="DnaJ"/>
    <property type="match status" value="1"/>
</dbReference>
<evidence type="ECO:0000313" key="3">
    <source>
        <dbReference type="Proteomes" id="UP001497644"/>
    </source>
</evidence>
<dbReference type="Gene3D" id="1.10.287.110">
    <property type="entry name" value="DnaJ domain"/>
    <property type="match status" value="1"/>
</dbReference>
<organism evidence="2 3">
    <name type="scientific">Lasius platythorax</name>
    <dbReference type="NCBI Taxonomy" id="488582"/>
    <lineage>
        <taxon>Eukaryota</taxon>
        <taxon>Metazoa</taxon>
        <taxon>Ecdysozoa</taxon>
        <taxon>Arthropoda</taxon>
        <taxon>Hexapoda</taxon>
        <taxon>Insecta</taxon>
        <taxon>Pterygota</taxon>
        <taxon>Neoptera</taxon>
        <taxon>Endopterygota</taxon>
        <taxon>Hymenoptera</taxon>
        <taxon>Apocrita</taxon>
        <taxon>Aculeata</taxon>
        <taxon>Formicoidea</taxon>
        <taxon>Formicidae</taxon>
        <taxon>Formicinae</taxon>
        <taxon>Lasius</taxon>
        <taxon>Lasius</taxon>
    </lineage>
</organism>
<keyword evidence="3" id="KW-1185">Reference proteome</keyword>
<dbReference type="InterPro" id="IPR001623">
    <property type="entry name" value="DnaJ_domain"/>
</dbReference>
<dbReference type="PANTHER" id="PTHR44873:SF1">
    <property type="entry name" value="DNAJ HOMOLOG SUBFAMILY C MEMBER 30, MITOCHONDRIAL"/>
    <property type="match status" value="1"/>
</dbReference>
<dbReference type="PROSITE" id="PS50076">
    <property type="entry name" value="DNAJ_2"/>
    <property type="match status" value="1"/>
</dbReference>
<protein>
    <recommendedName>
        <fullName evidence="1">J domain-containing protein</fullName>
    </recommendedName>
</protein>
<dbReference type="Pfam" id="PF00226">
    <property type="entry name" value="DnaJ"/>
    <property type="match status" value="1"/>
</dbReference>
<dbReference type="InterPro" id="IPR036869">
    <property type="entry name" value="J_dom_sf"/>
</dbReference>
<evidence type="ECO:0000259" key="1">
    <source>
        <dbReference type="PROSITE" id="PS50076"/>
    </source>
</evidence>
<gene>
    <name evidence="2" type="ORF">LPLAT_LOCUS9085</name>
</gene>
<dbReference type="PANTHER" id="PTHR44873">
    <property type="entry name" value="DNAJ HOMOLOG SUBFAMILY C MEMBER 30, MITOCHONDRIAL"/>
    <property type="match status" value="1"/>
</dbReference>
<dbReference type="PROSITE" id="PS00636">
    <property type="entry name" value="DNAJ_1"/>
    <property type="match status" value="1"/>
</dbReference>
<feature type="domain" description="J" evidence="1">
    <location>
        <begin position="30"/>
        <end position="94"/>
    </location>
</feature>
<name>A0AAV2NU99_9HYME</name>
<dbReference type="PRINTS" id="PR00625">
    <property type="entry name" value="JDOMAIN"/>
</dbReference>